<name>X0X7P1_9ZZZZ</name>
<sequence length="107" mass="12788">MMNKTNLLVLCHTYNSFIKDPIEIISKEFNKIFVLVRYKPFAELSNIIPLPFFKSRRKHSKRYSIDYTNIPENVEVILVPLWYLPLNFFYKFLGHKHAKAVLKILKT</sequence>
<gene>
    <name evidence="1" type="ORF">S01H1_47361</name>
</gene>
<feature type="non-terminal residue" evidence="1">
    <location>
        <position position="107"/>
    </location>
</feature>
<protein>
    <submittedName>
        <fullName evidence="1">Uncharacterized protein</fullName>
    </submittedName>
</protein>
<proteinExistence type="predicted"/>
<dbReference type="EMBL" id="BARS01030365">
    <property type="protein sequence ID" value="GAG20966.1"/>
    <property type="molecule type" value="Genomic_DNA"/>
</dbReference>
<reference evidence="1" key="1">
    <citation type="journal article" date="2014" name="Front. Microbiol.">
        <title>High frequency of phylogenetically diverse reductive dehalogenase-homologous genes in deep subseafloor sedimentary metagenomes.</title>
        <authorList>
            <person name="Kawai M."/>
            <person name="Futagami T."/>
            <person name="Toyoda A."/>
            <person name="Takaki Y."/>
            <person name="Nishi S."/>
            <person name="Hori S."/>
            <person name="Arai W."/>
            <person name="Tsubouchi T."/>
            <person name="Morono Y."/>
            <person name="Uchiyama I."/>
            <person name="Ito T."/>
            <person name="Fujiyama A."/>
            <person name="Inagaki F."/>
            <person name="Takami H."/>
        </authorList>
    </citation>
    <scope>NUCLEOTIDE SEQUENCE</scope>
    <source>
        <strain evidence="1">Expedition CK06-06</strain>
    </source>
</reference>
<organism evidence="1">
    <name type="scientific">marine sediment metagenome</name>
    <dbReference type="NCBI Taxonomy" id="412755"/>
    <lineage>
        <taxon>unclassified sequences</taxon>
        <taxon>metagenomes</taxon>
        <taxon>ecological metagenomes</taxon>
    </lineage>
</organism>
<dbReference type="AlphaFoldDB" id="X0X7P1"/>
<evidence type="ECO:0000313" key="1">
    <source>
        <dbReference type="EMBL" id="GAG20966.1"/>
    </source>
</evidence>
<comment type="caution">
    <text evidence="1">The sequence shown here is derived from an EMBL/GenBank/DDBJ whole genome shotgun (WGS) entry which is preliminary data.</text>
</comment>
<accession>X0X7P1</accession>